<gene>
    <name evidence="2" type="ORF">SOCE26_072960</name>
</gene>
<evidence type="ECO:0000313" key="2">
    <source>
        <dbReference type="EMBL" id="AUX45800.1"/>
    </source>
</evidence>
<name>A0A2L0F2N4_SORCE</name>
<feature type="compositionally biased region" description="Low complexity" evidence="1">
    <location>
        <begin position="389"/>
        <end position="406"/>
    </location>
</feature>
<accession>A0A2L0F2N4</accession>
<feature type="region of interest" description="Disordered" evidence="1">
    <location>
        <begin position="389"/>
        <end position="414"/>
    </location>
</feature>
<sequence>MALDLINERGTPLDKQQFDWRELVSIPHSKLNDDAFTRVRIILMNGIESEAVRFSHACARMNGPLQQELARIRRVEHHQQTMVNWLLPGDLSVLETTIGFEQVAIEVTAAVAMAEPDDYLAQIYRFGMLEDFDHLYRYSALMDRVHGKDANNILQCYTDICPGRPTSVEHRHPDDDLRAPYDRRTAKPLTKLHALTIMASEHQTHDYYMNVGPTFADPMARQLYAEIASIEEQHVTQYESIIDPNESWMEKWLLHEANEVYTYYSCAKSESNPRIRAIWERFVDYELGHLRHVRDLFERIEKRDSAELLPAELPDPIEFASQREFVRRVLKGEVHLRAVGKNIVDPRQIPESPQTLAYRDRLNASGSPSEAVAAGYVWVPGTELSLRAASNGTNGTHANGANGNGAKAHQVRSA</sequence>
<dbReference type="SUPFAM" id="SSF47240">
    <property type="entry name" value="Ferritin-like"/>
    <property type="match status" value="2"/>
</dbReference>
<dbReference type="RefSeq" id="WP_234024055.1">
    <property type="nucleotide sequence ID" value="NZ_CP012673.1"/>
</dbReference>
<evidence type="ECO:0008006" key="4">
    <source>
        <dbReference type="Google" id="ProtNLM"/>
    </source>
</evidence>
<evidence type="ECO:0000313" key="3">
    <source>
        <dbReference type="Proteomes" id="UP000238348"/>
    </source>
</evidence>
<dbReference type="Proteomes" id="UP000238348">
    <property type="component" value="Chromosome"/>
</dbReference>
<protein>
    <recommendedName>
        <fullName evidence="4">Ferritin-like domain-containing protein</fullName>
    </recommendedName>
</protein>
<dbReference type="AlphaFoldDB" id="A0A2L0F2N4"/>
<reference evidence="2 3" key="1">
    <citation type="submission" date="2015-09" db="EMBL/GenBank/DDBJ databases">
        <title>Sorangium comparison.</title>
        <authorList>
            <person name="Zaburannyi N."/>
            <person name="Bunk B."/>
            <person name="Overmann J."/>
            <person name="Mueller R."/>
        </authorList>
    </citation>
    <scope>NUCLEOTIDE SEQUENCE [LARGE SCALE GENOMIC DNA]</scope>
    <source>
        <strain evidence="2 3">So ce26</strain>
    </source>
</reference>
<organism evidence="2 3">
    <name type="scientific">Sorangium cellulosum</name>
    <name type="common">Polyangium cellulosum</name>
    <dbReference type="NCBI Taxonomy" id="56"/>
    <lineage>
        <taxon>Bacteria</taxon>
        <taxon>Pseudomonadati</taxon>
        <taxon>Myxococcota</taxon>
        <taxon>Polyangia</taxon>
        <taxon>Polyangiales</taxon>
        <taxon>Polyangiaceae</taxon>
        <taxon>Sorangium</taxon>
    </lineage>
</organism>
<proteinExistence type="predicted"/>
<dbReference type="EMBL" id="CP012673">
    <property type="protein sequence ID" value="AUX45800.1"/>
    <property type="molecule type" value="Genomic_DNA"/>
</dbReference>
<evidence type="ECO:0000256" key="1">
    <source>
        <dbReference type="SAM" id="MobiDB-lite"/>
    </source>
</evidence>
<dbReference type="InterPro" id="IPR009078">
    <property type="entry name" value="Ferritin-like_SF"/>
</dbReference>